<dbReference type="EMBL" id="CAJDYZ010006143">
    <property type="protein sequence ID" value="CAD1473091.1"/>
    <property type="molecule type" value="Genomic_DNA"/>
</dbReference>
<sequence length="113" mass="13201">IYYCLICKLTEITYTQKYVCSGEGENNVPLVRYVNFNVNVLSFVTPIKCIFYTEISNRRNKEYSHTYEEPSILSRERLLRLRPLCFELCSSAALTGHSYPHQFLELTSWSVST</sequence>
<evidence type="ECO:0000313" key="2">
    <source>
        <dbReference type="Proteomes" id="UP000752696"/>
    </source>
</evidence>
<reference evidence="1" key="1">
    <citation type="submission" date="2020-07" db="EMBL/GenBank/DDBJ databases">
        <authorList>
            <person name="Nazaruddin N."/>
        </authorList>
    </citation>
    <scope>NUCLEOTIDE SEQUENCE</scope>
</reference>
<dbReference type="Proteomes" id="UP000752696">
    <property type="component" value="Unassembled WGS sequence"/>
</dbReference>
<gene>
    <name evidence="1" type="ORF">MHI_LOCUS352401</name>
</gene>
<evidence type="ECO:0000313" key="1">
    <source>
        <dbReference type="EMBL" id="CAD1473091.1"/>
    </source>
</evidence>
<comment type="caution">
    <text evidence="1">The sequence shown here is derived from an EMBL/GenBank/DDBJ whole genome shotgun (WGS) entry which is preliminary data.</text>
</comment>
<accession>A0A6V7H642</accession>
<proteinExistence type="predicted"/>
<protein>
    <submittedName>
        <fullName evidence="1">Uncharacterized protein</fullName>
    </submittedName>
</protein>
<keyword evidence="2" id="KW-1185">Reference proteome</keyword>
<organism evidence="1 2">
    <name type="scientific">Heterotrigona itama</name>
    <dbReference type="NCBI Taxonomy" id="395501"/>
    <lineage>
        <taxon>Eukaryota</taxon>
        <taxon>Metazoa</taxon>
        <taxon>Ecdysozoa</taxon>
        <taxon>Arthropoda</taxon>
        <taxon>Hexapoda</taxon>
        <taxon>Insecta</taxon>
        <taxon>Pterygota</taxon>
        <taxon>Neoptera</taxon>
        <taxon>Endopterygota</taxon>
        <taxon>Hymenoptera</taxon>
        <taxon>Apocrita</taxon>
        <taxon>Aculeata</taxon>
        <taxon>Apoidea</taxon>
        <taxon>Anthophila</taxon>
        <taxon>Apidae</taxon>
        <taxon>Heterotrigona</taxon>
    </lineage>
</organism>
<name>A0A6V7H642_9HYME</name>
<feature type="non-terminal residue" evidence="1">
    <location>
        <position position="113"/>
    </location>
</feature>
<dbReference type="AlphaFoldDB" id="A0A6V7H642"/>